<feature type="transmembrane region" description="Helical" evidence="7">
    <location>
        <begin position="122"/>
        <end position="141"/>
    </location>
</feature>
<dbReference type="PANTHER" id="PTHR33778:SF1">
    <property type="entry name" value="MAGNESIUM TRANSPORTER YHID-RELATED"/>
    <property type="match status" value="1"/>
</dbReference>
<evidence type="ECO:0000256" key="6">
    <source>
        <dbReference type="ARBA" id="ARBA00023136"/>
    </source>
</evidence>
<evidence type="ECO:0000313" key="10">
    <source>
        <dbReference type="Proteomes" id="UP000176997"/>
    </source>
</evidence>
<dbReference type="InterPro" id="IPR049177">
    <property type="entry name" value="MgtC_SapB_SrpB_YhiD_N"/>
</dbReference>
<comment type="caution">
    <text evidence="9">The sequence shown here is derived from an EMBL/GenBank/DDBJ whole genome shotgun (WGS) entry which is preliminary data.</text>
</comment>
<evidence type="ECO:0000259" key="8">
    <source>
        <dbReference type="Pfam" id="PF02308"/>
    </source>
</evidence>
<dbReference type="EMBL" id="MHUS01000027">
    <property type="protein sequence ID" value="OHA80318.1"/>
    <property type="molecule type" value="Genomic_DNA"/>
</dbReference>
<keyword evidence="3" id="KW-1003">Cell membrane</keyword>
<evidence type="ECO:0000256" key="3">
    <source>
        <dbReference type="ARBA" id="ARBA00022475"/>
    </source>
</evidence>
<dbReference type="STRING" id="1802723.A2675_00690"/>
<organism evidence="9 10">
    <name type="scientific">Candidatus Yonathbacteria bacterium RIFCSPHIGHO2_01_FULL_51_10</name>
    <dbReference type="NCBI Taxonomy" id="1802723"/>
    <lineage>
        <taxon>Bacteria</taxon>
        <taxon>Candidatus Yonathiibacteriota</taxon>
    </lineage>
</organism>
<keyword evidence="4 7" id="KW-0812">Transmembrane</keyword>
<evidence type="ECO:0000256" key="2">
    <source>
        <dbReference type="ARBA" id="ARBA00009298"/>
    </source>
</evidence>
<feature type="transmembrane region" description="Helical" evidence="7">
    <location>
        <begin position="74"/>
        <end position="92"/>
    </location>
</feature>
<comment type="subcellular location">
    <subcellularLocation>
        <location evidence="1">Cell membrane</location>
        <topology evidence="1">Multi-pass membrane protein</topology>
    </subcellularLocation>
</comment>
<dbReference type="AlphaFoldDB" id="A0A1G2S6G8"/>
<gene>
    <name evidence="9" type="ORF">A2675_00690</name>
</gene>
<feature type="transmembrane region" description="Helical" evidence="7">
    <location>
        <begin position="99"/>
        <end position="116"/>
    </location>
</feature>
<evidence type="ECO:0000256" key="7">
    <source>
        <dbReference type="SAM" id="Phobius"/>
    </source>
</evidence>
<evidence type="ECO:0000256" key="4">
    <source>
        <dbReference type="ARBA" id="ARBA00022692"/>
    </source>
</evidence>
<feature type="transmembrane region" description="Helical" evidence="7">
    <location>
        <begin position="42"/>
        <end position="62"/>
    </location>
</feature>
<dbReference type="InterPro" id="IPR003416">
    <property type="entry name" value="MgtC/SapB/SrpB/YhiD_fam"/>
</dbReference>
<evidence type="ECO:0000256" key="5">
    <source>
        <dbReference type="ARBA" id="ARBA00022989"/>
    </source>
</evidence>
<name>A0A1G2S6G8_9BACT</name>
<accession>A0A1G2S6G8</accession>
<dbReference type="PRINTS" id="PR01837">
    <property type="entry name" value="MGTCSAPBPROT"/>
</dbReference>
<dbReference type="Proteomes" id="UP000176997">
    <property type="component" value="Unassembled WGS sequence"/>
</dbReference>
<sequence length="169" mass="17744">METLTPLLDPFLRLFIAALLGMLLGVERAIAGKTAGMRTYALVAMGAALFIVVSEIMSGHYAGAVGTSLDPLRVASQIVMGIGFIGGGLIIFRDSRVNGLTTAAGLWVAAGIGMAAGFGLFAVAVFATALTIFVFTLLWYLEEKIKALLHARNINSAPASYPDEDHSVL</sequence>
<keyword evidence="5 7" id="KW-1133">Transmembrane helix</keyword>
<evidence type="ECO:0000313" key="9">
    <source>
        <dbReference type="EMBL" id="OHA80318.1"/>
    </source>
</evidence>
<reference evidence="9 10" key="1">
    <citation type="journal article" date="2016" name="Nat. Commun.">
        <title>Thousands of microbial genomes shed light on interconnected biogeochemical processes in an aquifer system.</title>
        <authorList>
            <person name="Anantharaman K."/>
            <person name="Brown C.T."/>
            <person name="Hug L.A."/>
            <person name="Sharon I."/>
            <person name="Castelle C.J."/>
            <person name="Probst A.J."/>
            <person name="Thomas B.C."/>
            <person name="Singh A."/>
            <person name="Wilkins M.J."/>
            <person name="Karaoz U."/>
            <person name="Brodie E.L."/>
            <person name="Williams K.H."/>
            <person name="Hubbard S.S."/>
            <person name="Banfield J.F."/>
        </authorList>
    </citation>
    <scope>NUCLEOTIDE SEQUENCE [LARGE SCALE GENOMIC DNA]</scope>
</reference>
<evidence type="ECO:0000256" key="1">
    <source>
        <dbReference type="ARBA" id="ARBA00004651"/>
    </source>
</evidence>
<feature type="domain" description="MgtC/SapB/SrpB/YhiD N-terminal" evidence="8">
    <location>
        <begin position="14"/>
        <end position="142"/>
    </location>
</feature>
<protein>
    <recommendedName>
        <fullName evidence="8">MgtC/SapB/SrpB/YhiD N-terminal domain-containing protein</fullName>
    </recommendedName>
</protein>
<comment type="similarity">
    <text evidence="2">Belongs to the MgtC/SapB family.</text>
</comment>
<dbReference type="GO" id="GO:0005886">
    <property type="term" value="C:plasma membrane"/>
    <property type="evidence" value="ECO:0007669"/>
    <property type="project" value="UniProtKB-SubCell"/>
</dbReference>
<keyword evidence="6 7" id="KW-0472">Membrane</keyword>
<dbReference type="Pfam" id="PF02308">
    <property type="entry name" value="MgtC"/>
    <property type="match status" value="1"/>
</dbReference>
<proteinExistence type="inferred from homology"/>
<dbReference type="PANTHER" id="PTHR33778">
    <property type="entry name" value="PROTEIN MGTC"/>
    <property type="match status" value="1"/>
</dbReference>
<feature type="transmembrane region" description="Helical" evidence="7">
    <location>
        <begin position="12"/>
        <end position="30"/>
    </location>
</feature>